<protein>
    <submittedName>
        <fullName evidence="1">Uncharacterized protein</fullName>
    </submittedName>
</protein>
<organism evidence="1">
    <name type="scientific">mine drainage metagenome</name>
    <dbReference type="NCBI Taxonomy" id="410659"/>
    <lineage>
        <taxon>unclassified sequences</taxon>
        <taxon>metagenomes</taxon>
        <taxon>ecological metagenomes</taxon>
    </lineage>
</organism>
<reference evidence="1" key="1">
    <citation type="submission" date="2016-10" db="EMBL/GenBank/DDBJ databases">
        <title>Sequence of Gallionella enrichment culture.</title>
        <authorList>
            <person name="Poehlein A."/>
            <person name="Muehling M."/>
            <person name="Daniel R."/>
        </authorList>
    </citation>
    <scope>NUCLEOTIDE SEQUENCE</scope>
</reference>
<gene>
    <name evidence="1" type="ORF">GALL_447310</name>
</gene>
<accession>A0A1J5PS55</accession>
<proteinExistence type="predicted"/>
<comment type="caution">
    <text evidence="1">The sequence shown here is derived from an EMBL/GenBank/DDBJ whole genome shotgun (WGS) entry which is preliminary data.</text>
</comment>
<name>A0A1J5PS55_9ZZZZ</name>
<evidence type="ECO:0000313" key="1">
    <source>
        <dbReference type="EMBL" id="OIQ73632.1"/>
    </source>
</evidence>
<dbReference type="EMBL" id="MLJW01002797">
    <property type="protein sequence ID" value="OIQ73632.1"/>
    <property type="molecule type" value="Genomic_DNA"/>
</dbReference>
<sequence>MQCGVEPVTGGRSDLHQTVALESRFELAEGEFHTLFEHFWFAAGVGERGFQAVFDREQRLGKAFDCELARLCRLVLGAAADVFHFGAGTQELIAQLGNFVLCLRQFVGKNGLGNQVVMAGTFFGLRIRNGRGVGLGLHGLRTRFDE</sequence>
<dbReference type="AlphaFoldDB" id="A0A1J5PS55"/>